<dbReference type="EMBL" id="ATHI01000026">
    <property type="protein sequence ID" value="EPR32824.1"/>
    <property type="molecule type" value="Genomic_DNA"/>
</dbReference>
<evidence type="ECO:0000256" key="8">
    <source>
        <dbReference type="ARBA" id="ARBA00023136"/>
    </source>
</evidence>
<evidence type="ECO:0000256" key="7">
    <source>
        <dbReference type="ARBA" id="ARBA00023065"/>
    </source>
</evidence>
<evidence type="ECO:0000256" key="9">
    <source>
        <dbReference type="ARBA" id="ARBA00031636"/>
    </source>
</evidence>
<dbReference type="PATRIC" id="fig|1121439.3.peg.1613"/>
<dbReference type="RefSeq" id="WP_020886959.1">
    <property type="nucleotide sequence ID" value="NZ_ATHI01000026.1"/>
</dbReference>
<dbReference type="InterPro" id="IPR048279">
    <property type="entry name" value="MdtK-like"/>
</dbReference>
<comment type="caution">
    <text evidence="11">The sequence shown here is derived from an EMBL/GenBank/DDBJ whole genome shotgun (WGS) entry which is preliminary data.</text>
</comment>
<evidence type="ECO:0000256" key="10">
    <source>
        <dbReference type="SAM" id="Phobius"/>
    </source>
</evidence>
<gene>
    <name evidence="11" type="ORF">dsat_0265</name>
</gene>
<dbReference type="GO" id="GO:0042910">
    <property type="term" value="F:xenobiotic transmembrane transporter activity"/>
    <property type="evidence" value="ECO:0007669"/>
    <property type="project" value="InterPro"/>
</dbReference>
<feature type="transmembrane region" description="Helical" evidence="10">
    <location>
        <begin position="131"/>
        <end position="152"/>
    </location>
</feature>
<organism evidence="11 12">
    <name type="scientific">Alkalidesulfovibrio alkalitolerans DSM 16529</name>
    <dbReference type="NCBI Taxonomy" id="1121439"/>
    <lineage>
        <taxon>Bacteria</taxon>
        <taxon>Pseudomonadati</taxon>
        <taxon>Thermodesulfobacteriota</taxon>
        <taxon>Desulfovibrionia</taxon>
        <taxon>Desulfovibrionales</taxon>
        <taxon>Desulfovibrionaceae</taxon>
        <taxon>Alkalidesulfovibrio</taxon>
    </lineage>
</organism>
<dbReference type="PIRSF" id="PIRSF006603">
    <property type="entry name" value="DinF"/>
    <property type="match status" value="1"/>
</dbReference>
<feature type="transmembrane region" description="Helical" evidence="10">
    <location>
        <begin position="164"/>
        <end position="184"/>
    </location>
</feature>
<comment type="subcellular location">
    <subcellularLocation>
        <location evidence="1">Cell membrane</location>
        <topology evidence="1">Multi-pass membrane protein</topology>
    </subcellularLocation>
</comment>
<sequence>MLARYAAPGGYRDVLRIGLPLVASLGSVTVMHFTDRVFLAHHSLDALAASMPAGIAAFLFTCFFIGLVSYVNVFVAQYTGAGRHEEVGPALWQGIWLALFAWAALIGLSFIGPWLFGLADHPPEVRALEETYFAILMWGGGVFALESCLASFFTGRGLTRTVMVVNFCGMSLNVPLNACLIFGLGPFPEMGIAGAGLATVLSWGAIGAVYVALIFRAANERQWRVRSGFALKPKLMANLLRYGTPGGVQFFLDLFAITFFSLMLGRVGAVELAASNLALALNQLAFLPMIGISIAVSTMVGQAIGAGRPDEGAYATDSATHLALIWMGGMAALYVLVPGPLLSLFGEPGADPATAALARNMLLFVAFYSLVDAVAIVSFGALKGAGDVFYVMTVIAVAAVCVMILPGLLAVEVLGLGAYTLWGILAVYVLVLGTVFRRRWTSGRWREFKVI</sequence>
<dbReference type="GO" id="GO:0005886">
    <property type="term" value="C:plasma membrane"/>
    <property type="evidence" value="ECO:0007669"/>
    <property type="project" value="UniProtKB-SubCell"/>
</dbReference>
<keyword evidence="7" id="KW-0406">Ion transport</keyword>
<evidence type="ECO:0000256" key="1">
    <source>
        <dbReference type="ARBA" id="ARBA00004651"/>
    </source>
</evidence>
<proteinExistence type="predicted"/>
<evidence type="ECO:0000313" key="11">
    <source>
        <dbReference type="EMBL" id="EPR32824.1"/>
    </source>
</evidence>
<feature type="transmembrane region" description="Helical" evidence="10">
    <location>
        <begin position="53"/>
        <end position="75"/>
    </location>
</feature>
<keyword evidence="6 10" id="KW-1133">Transmembrane helix</keyword>
<dbReference type="OrthoDB" id="9805232at2"/>
<feature type="transmembrane region" description="Helical" evidence="10">
    <location>
        <begin position="416"/>
        <end position="436"/>
    </location>
</feature>
<dbReference type="InterPro" id="IPR002528">
    <property type="entry name" value="MATE_fam"/>
</dbReference>
<dbReference type="InterPro" id="IPR050222">
    <property type="entry name" value="MATE_MdtK"/>
</dbReference>
<evidence type="ECO:0000256" key="6">
    <source>
        <dbReference type="ARBA" id="ARBA00022989"/>
    </source>
</evidence>
<dbReference type="NCBIfam" id="TIGR00797">
    <property type="entry name" value="matE"/>
    <property type="match status" value="1"/>
</dbReference>
<dbReference type="CDD" id="cd13133">
    <property type="entry name" value="MATE_like_7"/>
    <property type="match status" value="1"/>
</dbReference>
<feature type="transmembrane region" description="Helical" evidence="10">
    <location>
        <begin position="361"/>
        <end position="382"/>
    </location>
</feature>
<dbReference type="Proteomes" id="UP000014975">
    <property type="component" value="Unassembled WGS sequence"/>
</dbReference>
<feature type="transmembrane region" description="Helical" evidence="10">
    <location>
        <begin position="319"/>
        <end position="341"/>
    </location>
</feature>
<dbReference type="AlphaFoldDB" id="S7UG92"/>
<keyword evidence="8 10" id="KW-0472">Membrane</keyword>
<dbReference type="PANTHER" id="PTHR43298">
    <property type="entry name" value="MULTIDRUG RESISTANCE PROTEIN NORM-RELATED"/>
    <property type="match status" value="1"/>
</dbReference>
<feature type="transmembrane region" description="Helical" evidence="10">
    <location>
        <begin position="284"/>
        <end position="307"/>
    </location>
</feature>
<feature type="transmembrane region" description="Helical" evidence="10">
    <location>
        <begin position="239"/>
        <end position="264"/>
    </location>
</feature>
<evidence type="ECO:0000256" key="3">
    <source>
        <dbReference type="ARBA" id="ARBA00022449"/>
    </source>
</evidence>
<evidence type="ECO:0000256" key="2">
    <source>
        <dbReference type="ARBA" id="ARBA00022448"/>
    </source>
</evidence>
<dbReference type="Pfam" id="PF01554">
    <property type="entry name" value="MatE"/>
    <property type="match status" value="2"/>
</dbReference>
<name>S7UG92_9BACT</name>
<dbReference type="PANTHER" id="PTHR43298:SF2">
    <property type="entry name" value="FMN_FAD EXPORTER YEEO-RELATED"/>
    <property type="match status" value="1"/>
</dbReference>
<keyword evidence="3" id="KW-0050">Antiport</keyword>
<feature type="transmembrane region" description="Helical" evidence="10">
    <location>
        <begin position="389"/>
        <end position="410"/>
    </location>
</feature>
<feature type="transmembrane region" description="Helical" evidence="10">
    <location>
        <begin position="95"/>
        <end position="119"/>
    </location>
</feature>
<evidence type="ECO:0000256" key="5">
    <source>
        <dbReference type="ARBA" id="ARBA00022692"/>
    </source>
</evidence>
<dbReference type="eggNOG" id="COG0534">
    <property type="taxonomic scope" value="Bacteria"/>
</dbReference>
<reference evidence="11 12" key="1">
    <citation type="journal article" date="2013" name="Genome Announc.">
        <title>Draft genome sequences for three mercury-methylating, sulfate-reducing bacteria.</title>
        <authorList>
            <person name="Brown S.D."/>
            <person name="Hurt R.A.Jr."/>
            <person name="Gilmour C.C."/>
            <person name="Elias D.A."/>
        </authorList>
    </citation>
    <scope>NUCLEOTIDE SEQUENCE [LARGE SCALE GENOMIC DNA]</scope>
    <source>
        <strain evidence="11 12">DSM 16529</strain>
    </source>
</reference>
<keyword evidence="4" id="KW-1003">Cell membrane</keyword>
<keyword evidence="2" id="KW-0813">Transport</keyword>
<keyword evidence="5 10" id="KW-0812">Transmembrane</keyword>
<feature type="transmembrane region" description="Helical" evidence="10">
    <location>
        <begin position="14"/>
        <end position="33"/>
    </location>
</feature>
<keyword evidence="12" id="KW-1185">Reference proteome</keyword>
<evidence type="ECO:0000313" key="12">
    <source>
        <dbReference type="Proteomes" id="UP000014975"/>
    </source>
</evidence>
<accession>S7UG92</accession>
<evidence type="ECO:0000256" key="4">
    <source>
        <dbReference type="ARBA" id="ARBA00022475"/>
    </source>
</evidence>
<dbReference type="GO" id="GO:0006811">
    <property type="term" value="P:monoatomic ion transport"/>
    <property type="evidence" value="ECO:0007669"/>
    <property type="project" value="UniProtKB-KW"/>
</dbReference>
<dbReference type="STRING" id="1121439.dsat_0265"/>
<protein>
    <recommendedName>
        <fullName evidence="9">Multidrug-efflux transporter</fullName>
    </recommendedName>
</protein>
<dbReference type="GO" id="GO:0015297">
    <property type="term" value="F:antiporter activity"/>
    <property type="evidence" value="ECO:0007669"/>
    <property type="project" value="UniProtKB-KW"/>
</dbReference>
<feature type="transmembrane region" description="Helical" evidence="10">
    <location>
        <begin position="190"/>
        <end position="218"/>
    </location>
</feature>